<accession>A0A1C0B749</accession>
<evidence type="ECO:0000313" key="1">
    <source>
        <dbReference type="EMBL" id="OCL99407.1"/>
    </source>
</evidence>
<evidence type="ECO:0000313" key="2">
    <source>
        <dbReference type="Proteomes" id="UP000093281"/>
    </source>
</evidence>
<organism evidence="1 2">
    <name type="scientific">Aliarcobacter thereius</name>
    <dbReference type="NCBI Taxonomy" id="544718"/>
    <lineage>
        <taxon>Bacteria</taxon>
        <taxon>Pseudomonadati</taxon>
        <taxon>Campylobacterota</taxon>
        <taxon>Epsilonproteobacteria</taxon>
        <taxon>Campylobacterales</taxon>
        <taxon>Arcobacteraceae</taxon>
        <taxon>Aliarcobacter</taxon>
    </lineage>
</organism>
<dbReference type="OrthoDB" id="5325062at2"/>
<comment type="caution">
    <text evidence="1">The sequence shown here is derived from an EMBL/GenBank/DDBJ whole genome shotgun (WGS) entry which is preliminary data.</text>
</comment>
<dbReference type="Proteomes" id="UP000093281">
    <property type="component" value="Unassembled WGS sequence"/>
</dbReference>
<dbReference type="AlphaFoldDB" id="A0A1C0B749"/>
<dbReference type="RefSeq" id="WP_066186305.1">
    <property type="nucleotide sequence ID" value="NZ_LCUJ01000003.1"/>
</dbReference>
<name>A0A1C0B749_9BACT</name>
<protein>
    <submittedName>
        <fullName evidence="1">Uncharacterized protein</fullName>
    </submittedName>
</protein>
<sequence>MSINEYTPMLLSTVNNSIGDKNLHFTVDKLLELFNKKCSEFTELEKYAVDTIQTEATTYEINSFKNYFHINSKNIDYLLSCQPY</sequence>
<proteinExistence type="predicted"/>
<gene>
    <name evidence="1" type="ORF">AAX29_01221</name>
</gene>
<reference evidence="2" key="1">
    <citation type="submission" date="2015-05" db="EMBL/GenBank/DDBJ databases">
        <authorList>
            <person name="Rovetto F."/>
            <person name="Cocolin L."/>
            <person name="Illeghems K."/>
            <person name="Van Nieuwerburgh F."/>
            <person name="Houf K."/>
        </authorList>
    </citation>
    <scope>NUCLEOTIDE SEQUENCE [LARGE SCALE GENOMIC DNA]</scope>
    <source>
        <strain evidence="2">DU22</strain>
    </source>
</reference>
<dbReference type="EMBL" id="LCUJ01000003">
    <property type="protein sequence ID" value="OCL99407.1"/>
    <property type="molecule type" value="Genomic_DNA"/>
</dbReference>